<accession>A0ABQ2G766</accession>
<gene>
    <name evidence="1" type="ORF">GCM10010840_16250</name>
</gene>
<organism evidence="1 2">
    <name type="scientific">Deinococcus aerolatus</name>
    <dbReference type="NCBI Taxonomy" id="522487"/>
    <lineage>
        <taxon>Bacteria</taxon>
        <taxon>Thermotogati</taxon>
        <taxon>Deinococcota</taxon>
        <taxon>Deinococci</taxon>
        <taxon>Deinococcales</taxon>
        <taxon>Deinococcaceae</taxon>
        <taxon>Deinococcus</taxon>
    </lineage>
</organism>
<comment type="caution">
    <text evidence="1">The sequence shown here is derived from an EMBL/GenBank/DDBJ whole genome shotgun (WGS) entry which is preliminary data.</text>
</comment>
<dbReference type="Proteomes" id="UP000639973">
    <property type="component" value="Unassembled WGS sequence"/>
</dbReference>
<dbReference type="EMBL" id="BMOL01000006">
    <property type="protein sequence ID" value="GGL79146.1"/>
    <property type="molecule type" value="Genomic_DNA"/>
</dbReference>
<evidence type="ECO:0008006" key="3">
    <source>
        <dbReference type="Google" id="ProtNLM"/>
    </source>
</evidence>
<proteinExistence type="predicted"/>
<keyword evidence="2" id="KW-1185">Reference proteome</keyword>
<sequence>MAREGDVPDDRLLLQALVHGDAAALLLLHGRYAGCIGTLAEREGLSDPGQAVEDAFMLIFHSAGCFARSELPPAIWIVGTALWHFRRMRIDAA</sequence>
<protein>
    <recommendedName>
        <fullName evidence="3">RNA polymerase, sigma-24 subunit, ECF subfamily</fullName>
    </recommendedName>
</protein>
<evidence type="ECO:0000313" key="2">
    <source>
        <dbReference type="Proteomes" id="UP000639973"/>
    </source>
</evidence>
<reference evidence="2" key="1">
    <citation type="journal article" date="2019" name="Int. J. Syst. Evol. Microbiol.">
        <title>The Global Catalogue of Microorganisms (GCM) 10K type strain sequencing project: providing services to taxonomists for standard genome sequencing and annotation.</title>
        <authorList>
            <consortium name="The Broad Institute Genomics Platform"/>
            <consortium name="The Broad Institute Genome Sequencing Center for Infectious Disease"/>
            <person name="Wu L."/>
            <person name="Ma J."/>
        </authorList>
    </citation>
    <scope>NUCLEOTIDE SEQUENCE [LARGE SCALE GENOMIC DNA]</scope>
    <source>
        <strain evidence="2">JCM 15442</strain>
    </source>
</reference>
<name>A0ABQ2G766_9DEIO</name>
<evidence type="ECO:0000313" key="1">
    <source>
        <dbReference type="EMBL" id="GGL79146.1"/>
    </source>
</evidence>